<gene>
    <name evidence="1" type="ORF">TVAG_030760</name>
</gene>
<evidence type="ECO:0000313" key="1">
    <source>
        <dbReference type="EMBL" id="EAY02260.1"/>
    </source>
</evidence>
<dbReference type="AlphaFoldDB" id="A2EYI4"/>
<protein>
    <submittedName>
        <fullName evidence="1">Uncharacterized protein</fullName>
    </submittedName>
</protein>
<reference evidence="1" key="1">
    <citation type="submission" date="2006-10" db="EMBL/GenBank/DDBJ databases">
        <authorList>
            <person name="Amadeo P."/>
            <person name="Zhao Q."/>
            <person name="Wortman J."/>
            <person name="Fraser-Liggett C."/>
            <person name="Carlton J."/>
        </authorList>
    </citation>
    <scope>NUCLEOTIDE SEQUENCE</scope>
    <source>
        <strain evidence="1">G3</strain>
    </source>
</reference>
<reference evidence="1" key="2">
    <citation type="journal article" date="2007" name="Science">
        <title>Draft genome sequence of the sexually transmitted pathogen Trichomonas vaginalis.</title>
        <authorList>
            <person name="Carlton J.M."/>
            <person name="Hirt R.P."/>
            <person name="Silva J.C."/>
            <person name="Delcher A.L."/>
            <person name="Schatz M."/>
            <person name="Zhao Q."/>
            <person name="Wortman J.R."/>
            <person name="Bidwell S.L."/>
            <person name="Alsmark U.C.M."/>
            <person name="Besteiro S."/>
            <person name="Sicheritz-Ponten T."/>
            <person name="Noel C.J."/>
            <person name="Dacks J.B."/>
            <person name="Foster P.G."/>
            <person name="Simillion C."/>
            <person name="Van de Peer Y."/>
            <person name="Miranda-Saavedra D."/>
            <person name="Barton G.J."/>
            <person name="Westrop G.D."/>
            <person name="Mueller S."/>
            <person name="Dessi D."/>
            <person name="Fiori P.L."/>
            <person name="Ren Q."/>
            <person name="Paulsen I."/>
            <person name="Zhang H."/>
            <person name="Bastida-Corcuera F.D."/>
            <person name="Simoes-Barbosa A."/>
            <person name="Brown M.T."/>
            <person name="Hayes R.D."/>
            <person name="Mukherjee M."/>
            <person name="Okumura C.Y."/>
            <person name="Schneider R."/>
            <person name="Smith A.J."/>
            <person name="Vanacova S."/>
            <person name="Villalvazo M."/>
            <person name="Haas B.J."/>
            <person name="Pertea M."/>
            <person name="Feldblyum T.V."/>
            <person name="Utterback T.R."/>
            <person name="Shu C.L."/>
            <person name="Osoegawa K."/>
            <person name="de Jong P.J."/>
            <person name="Hrdy I."/>
            <person name="Horvathova L."/>
            <person name="Zubacova Z."/>
            <person name="Dolezal P."/>
            <person name="Malik S.B."/>
            <person name="Logsdon J.M. Jr."/>
            <person name="Henze K."/>
            <person name="Gupta A."/>
            <person name="Wang C.C."/>
            <person name="Dunne R.L."/>
            <person name="Upcroft J.A."/>
            <person name="Upcroft P."/>
            <person name="White O."/>
            <person name="Salzberg S.L."/>
            <person name="Tang P."/>
            <person name="Chiu C.-H."/>
            <person name="Lee Y.-S."/>
            <person name="Embley T.M."/>
            <person name="Coombs G.H."/>
            <person name="Mottram J.C."/>
            <person name="Tachezy J."/>
            <person name="Fraser-Liggett C.M."/>
            <person name="Johnson P.J."/>
        </authorList>
    </citation>
    <scope>NUCLEOTIDE SEQUENCE [LARGE SCALE GENOMIC DNA]</scope>
    <source>
        <strain evidence="1">G3</strain>
    </source>
</reference>
<dbReference type="RefSeq" id="XP_001314577.1">
    <property type="nucleotide sequence ID" value="XM_001314548.1"/>
</dbReference>
<name>A2EYI4_TRIV3</name>
<dbReference type="VEuPathDB" id="TrichDB:TVAGG3_0586190"/>
<keyword evidence="2" id="KW-1185">Reference proteome</keyword>
<dbReference type="EMBL" id="DS113541">
    <property type="protein sequence ID" value="EAY02260.1"/>
    <property type="molecule type" value="Genomic_DNA"/>
</dbReference>
<dbReference type="VEuPathDB" id="TrichDB:TVAG_030760"/>
<sequence>MKKKSLAPRPHSTVLRANSLKVISKQDRSSISEIPVITSPHFDIIPQYEVVEHENQIDITKSIVEQTVKKQSPQVEKDEKFFMPFFEVDFQKSVYSYD</sequence>
<accession>A2EYI4</accession>
<organism evidence="1 2">
    <name type="scientific">Trichomonas vaginalis (strain ATCC PRA-98 / G3)</name>
    <dbReference type="NCBI Taxonomy" id="412133"/>
    <lineage>
        <taxon>Eukaryota</taxon>
        <taxon>Metamonada</taxon>
        <taxon>Parabasalia</taxon>
        <taxon>Trichomonadida</taxon>
        <taxon>Trichomonadidae</taxon>
        <taxon>Trichomonas</taxon>
    </lineage>
</organism>
<evidence type="ECO:0000313" key="2">
    <source>
        <dbReference type="Proteomes" id="UP000001542"/>
    </source>
</evidence>
<proteinExistence type="predicted"/>
<dbReference type="InParanoid" id="A2EYI4"/>
<dbReference type="Proteomes" id="UP000001542">
    <property type="component" value="Unassembled WGS sequence"/>
</dbReference>
<dbReference type="KEGG" id="tva:4760096"/>